<dbReference type="EMBL" id="CP021111">
    <property type="protein sequence ID" value="ARP97528.1"/>
    <property type="molecule type" value="Genomic_DNA"/>
</dbReference>
<name>A0A1W6ZJD6_9BORD</name>
<reference evidence="2 3" key="1">
    <citation type="submission" date="2017-05" db="EMBL/GenBank/DDBJ databases">
        <title>Complete and WGS of Bordetella genogroups.</title>
        <authorList>
            <person name="Spilker T."/>
            <person name="LiPuma J."/>
        </authorList>
    </citation>
    <scope>NUCLEOTIDE SEQUENCE [LARGE SCALE GENOMIC DNA]</scope>
    <source>
        <strain evidence="2 3">AU7206</strain>
    </source>
</reference>
<feature type="signal peptide" evidence="1">
    <location>
        <begin position="1"/>
        <end position="24"/>
    </location>
</feature>
<feature type="chain" id="PRO_5012461806" description="DUF3313 domain-containing protein" evidence="1">
    <location>
        <begin position="25"/>
        <end position="227"/>
    </location>
</feature>
<dbReference type="InterPro" id="IPR021747">
    <property type="entry name" value="DUF3313"/>
</dbReference>
<dbReference type="OrthoDB" id="5565234at2"/>
<dbReference type="KEGG" id="bgm:CAL15_18005"/>
<evidence type="ECO:0008006" key="4">
    <source>
        <dbReference type="Google" id="ProtNLM"/>
    </source>
</evidence>
<protein>
    <recommendedName>
        <fullName evidence="4">DUF3313 domain-containing protein</fullName>
    </recommendedName>
</protein>
<sequence length="227" mass="23984">MKATLRATCLGVSVAFFVAGCASTTEPKESGFLKNYSNLQKQDAPGGGSRLLYVNPAFTPGKYAAVWLAPVEFYPAPQPTDEVSMSTLEEIRQYTDQSLRQKIGQQVRLVDQAGPGVAHIRVAITAVGSETQALKAYQYIPIAFVVTSAVAAAEGGRPKDASVAIESQVTDSVTSELLFASVRGGTGEEITSESQGQGGVQTANLKPLIDHWTTGAATEVAKYVTPK</sequence>
<gene>
    <name evidence="2" type="ORF">CAL15_18005</name>
</gene>
<proteinExistence type="predicted"/>
<dbReference type="AlphaFoldDB" id="A0A1W6ZJD6"/>
<keyword evidence="1" id="KW-0732">Signal</keyword>
<keyword evidence="3" id="KW-1185">Reference proteome</keyword>
<evidence type="ECO:0000313" key="3">
    <source>
        <dbReference type="Proteomes" id="UP000194161"/>
    </source>
</evidence>
<dbReference type="Pfam" id="PF11769">
    <property type="entry name" value="DUF3313"/>
    <property type="match status" value="1"/>
</dbReference>
<accession>A0A1W6ZJD6</accession>
<organism evidence="2 3">
    <name type="scientific">Bordetella genomosp. 13</name>
    <dbReference type="NCBI Taxonomy" id="463040"/>
    <lineage>
        <taxon>Bacteria</taxon>
        <taxon>Pseudomonadati</taxon>
        <taxon>Pseudomonadota</taxon>
        <taxon>Betaproteobacteria</taxon>
        <taxon>Burkholderiales</taxon>
        <taxon>Alcaligenaceae</taxon>
        <taxon>Bordetella</taxon>
    </lineage>
</organism>
<evidence type="ECO:0000313" key="2">
    <source>
        <dbReference type="EMBL" id="ARP97528.1"/>
    </source>
</evidence>
<evidence type="ECO:0000256" key="1">
    <source>
        <dbReference type="SAM" id="SignalP"/>
    </source>
</evidence>
<dbReference type="PROSITE" id="PS51257">
    <property type="entry name" value="PROKAR_LIPOPROTEIN"/>
    <property type="match status" value="1"/>
</dbReference>
<dbReference type="STRING" id="463040.CAL15_18005"/>
<dbReference type="Proteomes" id="UP000194161">
    <property type="component" value="Chromosome"/>
</dbReference>